<feature type="compositionally biased region" description="Basic and acidic residues" evidence="1">
    <location>
        <begin position="39"/>
        <end position="63"/>
    </location>
</feature>
<name>A0AAN8CIW8_9TELE</name>
<protein>
    <submittedName>
        <fullName evidence="2">Uncharacterized protein</fullName>
    </submittedName>
</protein>
<gene>
    <name evidence="2" type="ORF">CesoFtcFv8_005993</name>
</gene>
<evidence type="ECO:0000313" key="3">
    <source>
        <dbReference type="Proteomes" id="UP001335648"/>
    </source>
</evidence>
<organism evidence="2 3">
    <name type="scientific">Champsocephalus esox</name>
    <name type="common">pike icefish</name>
    <dbReference type="NCBI Taxonomy" id="159716"/>
    <lineage>
        <taxon>Eukaryota</taxon>
        <taxon>Metazoa</taxon>
        <taxon>Chordata</taxon>
        <taxon>Craniata</taxon>
        <taxon>Vertebrata</taxon>
        <taxon>Euteleostomi</taxon>
        <taxon>Actinopterygii</taxon>
        <taxon>Neopterygii</taxon>
        <taxon>Teleostei</taxon>
        <taxon>Neoteleostei</taxon>
        <taxon>Acanthomorphata</taxon>
        <taxon>Eupercaria</taxon>
        <taxon>Perciformes</taxon>
        <taxon>Notothenioidei</taxon>
        <taxon>Channichthyidae</taxon>
        <taxon>Champsocephalus</taxon>
    </lineage>
</organism>
<sequence length="69" mass="7946">MKEKKRPILPGKMCKNDDIGSVKWKVSMGRMVPFEEHCRGRDGVRRENRQRSSDRGPRAKDSESSSDDP</sequence>
<dbReference type="AlphaFoldDB" id="A0AAN8CIW8"/>
<comment type="caution">
    <text evidence="2">The sequence shown here is derived from an EMBL/GenBank/DDBJ whole genome shotgun (WGS) entry which is preliminary data.</text>
</comment>
<proteinExistence type="predicted"/>
<dbReference type="EMBL" id="JAULUE010002050">
    <property type="protein sequence ID" value="KAK5904427.1"/>
    <property type="molecule type" value="Genomic_DNA"/>
</dbReference>
<evidence type="ECO:0000256" key="1">
    <source>
        <dbReference type="SAM" id="MobiDB-lite"/>
    </source>
</evidence>
<accession>A0AAN8CIW8</accession>
<feature type="region of interest" description="Disordered" evidence="1">
    <location>
        <begin position="39"/>
        <end position="69"/>
    </location>
</feature>
<evidence type="ECO:0000313" key="2">
    <source>
        <dbReference type="EMBL" id="KAK5904427.1"/>
    </source>
</evidence>
<keyword evidence="3" id="KW-1185">Reference proteome</keyword>
<dbReference type="Proteomes" id="UP001335648">
    <property type="component" value="Unassembled WGS sequence"/>
</dbReference>
<reference evidence="2 3" key="1">
    <citation type="journal article" date="2023" name="Mol. Biol. Evol.">
        <title>Genomics of Secondarily Temperate Adaptation in the Only Non-Antarctic Icefish.</title>
        <authorList>
            <person name="Rivera-Colon A.G."/>
            <person name="Rayamajhi N."/>
            <person name="Minhas B.F."/>
            <person name="Madrigal G."/>
            <person name="Bilyk K.T."/>
            <person name="Yoon V."/>
            <person name="Hune M."/>
            <person name="Gregory S."/>
            <person name="Cheng C.H.C."/>
            <person name="Catchen J.M."/>
        </authorList>
    </citation>
    <scope>NUCLEOTIDE SEQUENCE [LARGE SCALE GENOMIC DNA]</scope>
    <source>
        <strain evidence="2">JC2023a</strain>
    </source>
</reference>